<dbReference type="PANTHER" id="PTHR11910">
    <property type="entry name" value="ATP SYNTHASE DELTA CHAIN"/>
    <property type="match status" value="1"/>
</dbReference>
<comment type="caution">
    <text evidence="9">The sequence shown here is derived from an EMBL/GenBank/DDBJ whole genome shotgun (WGS) entry which is preliminary data.</text>
</comment>
<dbReference type="NCBIfam" id="NF004402">
    <property type="entry name" value="PRK05758.2-2"/>
    <property type="match status" value="1"/>
</dbReference>
<keyword evidence="4 8" id="KW-0406">Ion transport</keyword>
<comment type="function">
    <text evidence="8">This protein is part of the stalk that links CF(0) to CF(1). It either transmits conformational changes from CF(0) to CF(1) or is implicated in proton conduction.</text>
</comment>
<dbReference type="Pfam" id="PF00213">
    <property type="entry name" value="OSCP"/>
    <property type="match status" value="1"/>
</dbReference>
<accession>A0ABT7ST38</accession>
<dbReference type="PROSITE" id="PS00389">
    <property type="entry name" value="ATPASE_DELTA"/>
    <property type="match status" value="1"/>
</dbReference>
<dbReference type="Gene3D" id="1.10.520.20">
    <property type="entry name" value="N-terminal domain of the delta subunit of the F1F0-ATP synthase"/>
    <property type="match status" value="1"/>
</dbReference>
<dbReference type="RefSeq" id="WP_289363264.1">
    <property type="nucleotide sequence ID" value="NZ_JAUCBP010000001.1"/>
</dbReference>
<evidence type="ECO:0000313" key="10">
    <source>
        <dbReference type="Proteomes" id="UP001234343"/>
    </source>
</evidence>
<dbReference type="HAMAP" id="MF_01416">
    <property type="entry name" value="ATP_synth_delta_bact"/>
    <property type="match status" value="1"/>
</dbReference>
<keyword evidence="10" id="KW-1185">Reference proteome</keyword>
<evidence type="ECO:0000256" key="4">
    <source>
        <dbReference type="ARBA" id="ARBA00023065"/>
    </source>
</evidence>
<sequence length="177" mass="19002">MAELTTVARPYATAAFNFAVEQKAIAEWQEMLVFAAEVAANETVEELLTGSMAADKLAEVFINICGEQLNTHGQNLVKVLAENKRLTALPEIAALFAELKAEFEKEIDVDVTSATELSAAQQSKLSASLEQRLARKVKLNCNVDPALVAGVLIKAGDMVIDGSVKSKLNRLADALQA</sequence>
<comment type="subcellular location">
    <subcellularLocation>
        <location evidence="8">Cell membrane</location>
        <topology evidence="8">Peripheral membrane protein</topology>
    </subcellularLocation>
    <subcellularLocation>
        <location evidence="1">Membrane</location>
    </subcellularLocation>
</comment>
<comment type="similarity">
    <text evidence="8">Belongs to the ATPase delta chain family.</text>
</comment>
<evidence type="ECO:0000256" key="5">
    <source>
        <dbReference type="ARBA" id="ARBA00023136"/>
    </source>
</evidence>
<dbReference type="Proteomes" id="UP001234343">
    <property type="component" value="Unassembled WGS sequence"/>
</dbReference>
<dbReference type="InterPro" id="IPR026015">
    <property type="entry name" value="ATP_synth_OSCP/delta_N_sf"/>
</dbReference>
<keyword evidence="7 8" id="KW-0066">ATP synthesis</keyword>
<dbReference type="NCBIfam" id="NF004404">
    <property type="entry name" value="PRK05758.2-5"/>
    <property type="match status" value="1"/>
</dbReference>
<evidence type="ECO:0000256" key="1">
    <source>
        <dbReference type="ARBA" id="ARBA00004370"/>
    </source>
</evidence>
<evidence type="ECO:0000256" key="6">
    <source>
        <dbReference type="ARBA" id="ARBA00023196"/>
    </source>
</evidence>
<gene>
    <name evidence="8 9" type="primary">atpH</name>
    <name evidence="9" type="ORF">QTP81_01740</name>
</gene>
<evidence type="ECO:0000256" key="8">
    <source>
        <dbReference type="HAMAP-Rule" id="MF_01416"/>
    </source>
</evidence>
<evidence type="ECO:0000256" key="2">
    <source>
        <dbReference type="ARBA" id="ARBA00022448"/>
    </source>
</evidence>
<comment type="function">
    <text evidence="8">F(1)F(0) ATP synthase produces ATP from ADP in the presence of a proton or sodium gradient. F-type ATPases consist of two structural domains, F(1) containing the extramembraneous catalytic core and F(0) containing the membrane proton channel, linked together by a central stalk and a peripheral stalk. During catalysis, ATP synthesis in the catalytic domain of F(1) is coupled via a rotary mechanism of the central stalk subunits to proton translocation.</text>
</comment>
<dbReference type="SUPFAM" id="SSF47928">
    <property type="entry name" value="N-terminal domain of the delta subunit of the F1F0-ATP synthase"/>
    <property type="match status" value="1"/>
</dbReference>
<keyword evidence="5 8" id="KW-0472">Membrane</keyword>
<dbReference type="NCBIfam" id="TIGR01145">
    <property type="entry name" value="ATP_synt_delta"/>
    <property type="match status" value="1"/>
</dbReference>
<name>A0ABT7ST38_9ALTE</name>
<evidence type="ECO:0000256" key="3">
    <source>
        <dbReference type="ARBA" id="ARBA00022781"/>
    </source>
</evidence>
<keyword evidence="2 8" id="KW-0813">Transport</keyword>
<evidence type="ECO:0000256" key="7">
    <source>
        <dbReference type="ARBA" id="ARBA00023310"/>
    </source>
</evidence>
<keyword evidence="8" id="KW-1003">Cell membrane</keyword>
<keyword evidence="3 8" id="KW-0375">Hydrogen ion transport</keyword>
<dbReference type="EMBL" id="JAUCBP010000001">
    <property type="protein sequence ID" value="MDM7859326.1"/>
    <property type="molecule type" value="Genomic_DNA"/>
</dbReference>
<keyword evidence="6 8" id="KW-0139">CF(1)</keyword>
<reference evidence="9 10" key="1">
    <citation type="submission" date="2023-06" db="EMBL/GenBank/DDBJ databases">
        <title>Alteromonas sp. ASW11-36 isolated from intertidal sand.</title>
        <authorList>
            <person name="Li Y."/>
        </authorList>
    </citation>
    <scope>NUCLEOTIDE SEQUENCE [LARGE SCALE GENOMIC DNA]</scope>
    <source>
        <strain evidence="9 10">ASW11-36</strain>
    </source>
</reference>
<evidence type="ECO:0000313" key="9">
    <source>
        <dbReference type="EMBL" id="MDM7859326.1"/>
    </source>
</evidence>
<organism evidence="9 10">
    <name type="scientific">Alteromonas arenosi</name>
    <dbReference type="NCBI Taxonomy" id="3055817"/>
    <lineage>
        <taxon>Bacteria</taxon>
        <taxon>Pseudomonadati</taxon>
        <taxon>Pseudomonadota</taxon>
        <taxon>Gammaproteobacteria</taxon>
        <taxon>Alteromonadales</taxon>
        <taxon>Alteromonadaceae</taxon>
        <taxon>Alteromonas/Salinimonas group</taxon>
        <taxon>Alteromonas</taxon>
    </lineage>
</organism>
<dbReference type="InterPro" id="IPR020781">
    <property type="entry name" value="ATPase_OSCP/d_CS"/>
</dbReference>
<dbReference type="InterPro" id="IPR000711">
    <property type="entry name" value="ATPase_OSCP/dsu"/>
</dbReference>
<dbReference type="PRINTS" id="PR00125">
    <property type="entry name" value="ATPASEDELTA"/>
</dbReference>
<proteinExistence type="inferred from homology"/>
<protein>
    <recommendedName>
        <fullName evidence="8">ATP synthase subunit delta</fullName>
    </recommendedName>
    <alternativeName>
        <fullName evidence="8">ATP synthase F(1) sector subunit delta</fullName>
    </alternativeName>
    <alternativeName>
        <fullName evidence="8">F-type ATPase subunit delta</fullName>
        <shortName evidence="8">F-ATPase subunit delta</shortName>
    </alternativeName>
</protein>